<reference evidence="1 2" key="1">
    <citation type="journal article" date="2014" name="PLoS Genet.">
        <title>Phylogenetically driven sequencing of extremely halophilic archaea reveals strategies for static and dynamic osmo-response.</title>
        <authorList>
            <person name="Becker E.A."/>
            <person name="Seitzer P.M."/>
            <person name="Tritt A."/>
            <person name="Larsen D."/>
            <person name="Krusor M."/>
            <person name="Yao A.I."/>
            <person name="Wu D."/>
            <person name="Madern D."/>
            <person name="Eisen J.A."/>
            <person name="Darling A.E."/>
            <person name="Facciotti M.T."/>
        </authorList>
    </citation>
    <scope>NUCLEOTIDE SEQUENCE [LARGE SCALE GENOMIC DNA]</scope>
    <source>
        <strain evidence="1 2">DSM 8989</strain>
    </source>
</reference>
<dbReference type="AlphaFoldDB" id="M0N8Z9"/>
<sequence length="49" mass="5586">MSKDSSEYFERLVDEDALAAYFREEPDEAATLDVERHAEGHSNETLLVV</sequence>
<gene>
    <name evidence="1" type="ORF">C450_06410</name>
</gene>
<dbReference type="GO" id="GO:0016740">
    <property type="term" value="F:transferase activity"/>
    <property type="evidence" value="ECO:0007669"/>
    <property type="project" value="UniProtKB-KW"/>
</dbReference>
<evidence type="ECO:0000313" key="2">
    <source>
        <dbReference type="Proteomes" id="UP000011625"/>
    </source>
</evidence>
<keyword evidence="1" id="KW-0808">Transferase</keyword>
<dbReference type="PATRIC" id="fig|1227456.3.peg.1289"/>
<evidence type="ECO:0000313" key="1">
    <source>
        <dbReference type="EMBL" id="EMA54437.1"/>
    </source>
</evidence>
<accession>M0N8Z9</accession>
<dbReference type="EMBL" id="AOME01000028">
    <property type="protein sequence ID" value="EMA54437.1"/>
    <property type="molecule type" value="Genomic_DNA"/>
</dbReference>
<protein>
    <submittedName>
        <fullName evidence="1">Aminoglycoside phosphotransferase</fullName>
    </submittedName>
</protein>
<keyword evidence="2" id="KW-1185">Reference proteome</keyword>
<dbReference type="Proteomes" id="UP000011625">
    <property type="component" value="Unassembled WGS sequence"/>
</dbReference>
<organism evidence="1 2">
    <name type="scientific">Halococcus salifodinae DSM 8989</name>
    <dbReference type="NCBI Taxonomy" id="1227456"/>
    <lineage>
        <taxon>Archaea</taxon>
        <taxon>Methanobacteriati</taxon>
        <taxon>Methanobacteriota</taxon>
        <taxon>Stenosarchaea group</taxon>
        <taxon>Halobacteria</taxon>
        <taxon>Halobacteriales</taxon>
        <taxon>Halococcaceae</taxon>
        <taxon>Halococcus</taxon>
    </lineage>
</organism>
<comment type="caution">
    <text evidence="1">The sequence shown here is derived from an EMBL/GenBank/DDBJ whole genome shotgun (WGS) entry which is preliminary data.</text>
</comment>
<proteinExistence type="predicted"/>
<name>M0N8Z9_9EURY</name>